<dbReference type="EMBL" id="CP001878">
    <property type="protein sequence ID" value="ADC51400.1"/>
    <property type="molecule type" value="Genomic_DNA"/>
</dbReference>
<evidence type="ECO:0000313" key="1">
    <source>
        <dbReference type="EMBL" id="ADC51400.1"/>
    </source>
</evidence>
<reference evidence="1 2" key="1">
    <citation type="journal article" date="2011" name="Environ. Microbiol.">
        <title>Genome of alkaliphilic Bacillus pseudofirmus OF4 reveals adaptations that support the ability to grow in an external pH range from 7.5 to 11.4.</title>
        <authorList>
            <person name="Janto B."/>
            <person name="Ahmed A."/>
            <person name="Ito M."/>
            <person name="Liu J."/>
            <person name="Hicks D.B."/>
            <person name="Pagni S."/>
            <person name="Fackelmayer O.J."/>
            <person name="Smith T.A."/>
            <person name="Earl J."/>
            <person name="Elbourne L.D."/>
            <person name="Hassan K."/>
            <person name="Paulsen I.T."/>
            <person name="Kolsto A.B."/>
            <person name="Tourasse N.J."/>
            <person name="Ehrlich G.D."/>
            <person name="Boissy R."/>
            <person name="Ivey D.M."/>
            <person name="Li G."/>
            <person name="Xue Y."/>
            <person name="Ma Y."/>
            <person name="Hu F.Z."/>
            <person name="Krulwich T.A."/>
        </authorList>
    </citation>
    <scope>NUCLEOTIDE SEQUENCE [LARGE SCALE GENOMIC DNA]</scope>
    <source>
        <strain evidence="2">ATCC BAA-2126 / JCM 17055 / OF4</strain>
    </source>
</reference>
<organism evidence="1 2">
    <name type="scientific">Alkalihalophilus pseudofirmus (strain ATCC BAA-2126 / JCM 17055 / OF4)</name>
    <name type="common">Bacillus pseudofirmus</name>
    <dbReference type="NCBI Taxonomy" id="398511"/>
    <lineage>
        <taxon>Bacteria</taxon>
        <taxon>Bacillati</taxon>
        <taxon>Bacillota</taxon>
        <taxon>Bacilli</taxon>
        <taxon>Bacillales</taxon>
        <taxon>Bacillaceae</taxon>
        <taxon>Alkalihalophilus</taxon>
    </lineage>
</organism>
<dbReference type="RefSeq" id="WP_012958762.1">
    <property type="nucleotide sequence ID" value="NC_013791.2"/>
</dbReference>
<keyword evidence="2" id="KW-1185">Reference proteome</keyword>
<gene>
    <name evidence="1" type="ordered locus">BpOF4_16785</name>
</gene>
<dbReference type="HOGENOM" id="CLU_2614695_0_0_9"/>
<dbReference type="KEGG" id="bpf:BpOF4_16785"/>
<sequence>MSKKRKSCCCKKTIRELVKQFKSLLNIRTIPIADIPDNCELVCNGPFCILVCYAEGGETIHCDIVCDDAGNCQVICNE</sequence>
<name>D3FQN0_ALKPO</name>
<protein>
    <submittedName>
        <fullName evidence="1">Uncharacterized protein</fullName>
    </submittedName>
</protein>
<evidence type="ECO:0000313" key="2">
    <source>
        <dbReference type="Proteomes" id="UP000001544"/>
    </source>
</evidence>
<dbReference type="AlphaFoldDB" id="D3FQN0"/>
<accession>D3FQN0</accession>
<proteinExistence type="predicted"/>
<dbReference type="Proteomes" id="UP000001544">
    <property type="component" value="Chromosome"/>
</dbReference>